<protein>
    <recommendedName>
        <fullName evidence="3">Hexosyltransferase</fullName>
    </recommendedName>
</protein>
<evidence type="ECO:0000313" key="1">
    <source>
        <dbReference type="EMBL" id="EPZ31758.1"/>
    </source>
</evidence>
<dbReference type="Proteomes" id="UP000030755">
    <property type="component" value="Unassembled WGS sequence"/>
</dbReference>
<evidence type="ECO:0000313" key="2">
    <source>
        <dbReference type="Proteomes" id="UP000030755"/>
    </source>
</evidence>
<accession>A0A075ATA9</accession>
<name>A0A075ATA9_ROZAC</name>
<proteinExistence type="predicted"/>
<keyword evidence="2" id="KW-1185">Reference proteome</keyword>
<reference evidence="1 2" key="1">
    <citation type="journal article" date="2013" name="Curr. Biol.">
        <title>Shared signatures of parasitism and phylogenomics unite Cryptomycota and microsporidia.</title>
        <authorList>
            <person name="James T.Y."/>
            <person name="Pelin A."/>
            <person name="Bonen L."/>
            <person name="Ahrendt S."/>
            <person name="Sain D."/>
            <person name="Corradi N."/>
            <person name="Stajich J.E."/>
        </authorList>
    </citation>
    <scope>NUCLEOTIDE SEQUENCE [LARGE SCALE GENOMIC DNA]</scope>
    <source>
        <strain evidence="1 2">CSF55</strain>
    </source>
</reference>
<organism evidence="1 2">
    <name type="scientific">Rozella allomycis (strain CSF55)</name>
    <dbReference type="NCBI Taxonomy" id="988480"/>
    <lineage>
        <taxon>Eukaryota</taxon>
        <taxon>Fungi</taxon>
        <taxon>Fungi incertae sedis</taxon>
        <taxon>Cryptomycota</taxon>
        <taxon>Cryptomycota incertae sedis</taxon>
        <taxon>Rozella</taxon>
    </lineage>
</organism>
<dbReference type="Gene3D" id="3.90.550.50">
    <property type="match status" value="1"/>
</dbReference>
<gene>
    <name evidence="1" type="ORF">O9G_000237</name>
</gene>
<dbReference type="HOGENOM" id="CLU_1361099_0_0_1"/>
<dbReference type="EMBL" id="KE561209">
    <property type="protein sequence ID" value="EPZ31758.1"/>
    <property type="molecule type" value="Genomic_DNA"/>
</dbReference>
<dbReference type="AlphaFoldDB" id="A0A075ATA9"/>
<evidence type="ECO:0008006" key="3">
    <source>
        <dbReference type="Google" id="ProtNLM"/>
    </source>
</evidence>
<dbReference type="OrthoDB" id="421979at2759"/>
<sequence>MIPTELQENRAPKSVNEVNEVLYKVARSSCLSYITQLSLESMISEFGQPKEPLFENDILFVVMGSKKFEDRTRALRETWLSLVSQVYIFADEQIEDLGMISLEELKGKSSFEDAQHRQIKGLQWLFQSHVWDKEYQKDIAFYSGGAGIIISGPALIKMVPSFYSWKCPYKGANDLTISYCMYKFGITKKRQDESYLPKLDP</sequence>